<keyword evidence="2" id="KW-1185">Reference proteome</keyword>
<protein>
    <submittedName>
        <fullName evidence="1">Uncharacterized protein</fullName>
    </submittedName>
</protein>
<gene>
    <name evidence="1" type="ORF">FSP39_011613</name>
</gene>
<evidence type="ECO:0000313" key="1">
    <source>
        <dbReference type="EMBL" id="KAK3085980.1"/>
    </source>
</evidence>
<dbReference type="Proteomes" id="UP001186944">
    <property type="component" value="Unassembled WGS sequence"/>
</dbReference>
<dbReference type="AlphaFoldDB" id="A0AA89BX89"/>
<comment type="caution">
    <text evidence="1">The sequence shown here is derived from an EMBL/GenBank/DDBJ whole genome shotgun (WGS) entry which is preliminary data.</text>
</comment>
<dbReference type="InterPro" id="IPR011989">
    <property type="entry name" value="ARM-like"/>
</dbReference>
<sequence length="724" mass="81837">MSFNPEKCSVIHVSSKENPLVTSYQLHGHILERDRASKYLGITISQDLKWNTQISNITTKAIAIPASNYMSQEGTPGPGELRVIFTNKDTYRNSFFPRTVKQWNALPSDVAGVTKVDQFKAMLDRLSAGHRALTIFTDDLWINDNMERSWNEVLQSLFKTSTVEVEQEALRQLHMKLTREAKQVEKAHELGDGEKCSPDVVNNGVSSASPYNGIFVTVMIKDADTLNKFVCYVFERRYGWSEAGREGSRRVRRMSSTGVTLGSSDGQQKAIINDLLDNLIKWISTQEICHQLLDAFCYTLKQVTEMPVVRNRAVIHLMEWLKGNKDILYDNKNFPHILSLINVALSDVWSAIRSSCAKQLGHIYTSFNSKEQESIFSSLAKSCTCDKSSWQAKEGAIMGINSILHQYRDGSESMSHTPVFSLSMSQDNTISCVPGFISQSIHFVVFKLLYDQQLTIRENAAKALSTYITCANVHEASSTFKKVMEQLQQGVTYSRHDHDKRQDGTTREGADIVNLPVEFLDAYAAEGLLNVCQFLVKVLPLRELLPFWPQHISTFLIYLSHPASTVRQASSTVFKCLVSKCSHFGVLIKLVIQSLVEGWETDISVLQREEHKGELTETLPSVTDNTNVPLCDTWESREGRLFAFELIMQFLIKNHWVYTFGPAGIGAMRNENCESAENNNEEREKSSENLGFHNRKRIHSVSELHFKSQGSMAVKTIQEHTSTQ</sequence>
<dbReference type="SUPFAM" id="SSF48371">
    <property type="entry name" value="ARM repeat"/>
    <property type="match status" value="1"/>
</dbReference>
<dbReference type="PANTHER" id="PTHR36910">
    <property type="match status" value="1"/>
</dbReference>
<accession>A0AA89BX89</accession>
<dbReference type="InterPro" id="IPR016024">
    <property type="entry name" value="ARM-type_fold"/>
</dbReference>
<reference evidence="1" key="1">
    <citation type="submission" date="2019-08" db="EMBL/GenBank/DDBJ databases">
        <title>The improved chromosome-level genome for the pearl oyster Pinctada fucata martensii using PacBio sequencing and Hi-C.</title>
        <authorList>
            <person name="Zheng Z."/>
        </authorList>
    </citation>
    <scope>NUCLEOTIDE SEQUENCE</scope>
    <source>
        <strain evidence="1">ZZ-2019</strain>
        <tissue evidence="1">Adductor muscle</tissue>
    </source>
</reference>
<proteinExistence type="predicted"/>
<name>A0AA89BX89_PINIB</name>
<dbReference type="EMBL" id="VSWD01000012">
    <property type="protein sequence ID" value="KAK3085980.1"/>
    <property type="molecule type" value="Genomic_DNA"/>
</dbReference>
<dbReference type="PANTHER" id="PTHR36910:SF8">
    <property type="match status" value="1"/>
</dbReference>
<dbReference type="Gene3D" id="1.25.10.10">
    <property type="entry name" value="Leucine-rich Repeat Variant"/>
    <property type="match status" value="1"/>
</dbReference>
<organism evidence="1 2">
    <name type="scientific">Pinctada imbricata</name>
    <name type="common">Atlantic pearl-oyster</name>
    <name type="synonym">Pinctada martensii</name>
    <dbReference type="NCBI Taxonomy" id="66713"/>
    <lineage>
        <taxon>Eukaryota</taxon>
        <taxon>Metazoa</taxon>
        <taxon>Spiralia</taxon>
        <taxon>Lophotrochozoa</taxon>
        <taxon>Mollusca</taxon>
        <taxon>Bivalvia</taxon>
        <taxon>Autobranchia</taxon>
        <taxon>Pteriomorphia</taxon>
        <taxon>Pterioida</taxon>
        <taxon>Pterioidea</taxon>
        <taxon>Pteriidae</taxon>
        <taxon>Pinctada</taxon>
    </lineage>
</organism>
<evidence type="ECO:0000313" key="2">
    <source>
        <dbReference type="Proteomes" id="UP001186944"/>
    </source>
</evidence>